<feature type="transmembrane region" description="Helical" evidence="15">
    <location>
        <begin position="12"/>
        <end position="32"/>
    </location>
</feature>
<dbReference type="Pfam" id="PF08448">
    <property type="entry name" value="PAS_4"/>
    <property type="match status" value="3"/>
</dbReference>
<name>A0ABV0KBK3_9CYAN</name>
<dbReference type="InterPro" id="IPR005467">
    <property type="entry name" value="His_kinase_dom"/>
</dbReference>
<evidence type="ECO:0000256" key="4">
    <source>
        <dbReference type="ARBA" id="ARBA00022553"/>
    </source>
</evidence>
<dbReference type="SUPFAM" id="SSF52172">
    <property type="entry name" value="CheY-like"/>
    <property type="match status" value="1"/>
</dbReference>
<keyword evidence="11" id="KW-0902">Two-component regulatory system</keyword>
<feature type="domain" description="Response regulatory" evidence="17">
    <location>
        <begin position="1289"/>
        <end position="1407"/>
    </location>
</feature>
<evidence type="ECO:0000256" key="14">
    <source>
        <dbReference type="SAM" id="Coils"/>
    </source>
</evidence>
<feature type="coiled-coil region" evidence="14">
    <location>
        <begin position="98"/>
        <end position="125"/>
    </location>
</feature>
<feature type="domain" description="Histidine kinase" evidence="16">
    <location>
        <begin position="1046"/>
        <end position="1264"/>
    </location>
</feature>
<comment type="caution">
    <text evidence="20">The sequence shown here is derived from an EMBL/GenBank/DDBJ whole genome shotgun (WGS) entry which is preliminary data.</text>
</comment>
<dbReference type="PROSITE" id="PS50112">
    <property type="entry name" value="PAS"/>
    <property type="match status" value="5"/>
</dbReference>
<keyword evidence="4 13" id="KW-0597">Phosphoprotein</keyword>
<evidence type="ECO:0000256" key="9">
    <source>
        <dbReference type="ARBA" id="ARBA00022840"/>
    </source>
</evidence>
<dbReference type="InterPro" id="IPR011006">
    <property type="entry name" value="CheY-like_superfamily"/>
</dbReference>
<evidence type="ECO:0000259" key="17">
    <source>
        <dbReference type="PROSITE" id="PS50110"/>
    </source>
</evidence>
<evidence type="ECO:0000256" key="3">
    <source>
        <dbReference type="ARBA" id="ARBA00012438"/>
    </source>
</evidence>
<dbReference type="PRINTS" id="PR00344">
    <property type="entry name" value="BCTRLSENSOR"/>
</dbReference>
<dbReference type="InterPro" id="IPR001789">
    <property type="entry name" value="Sig_transdc_resp-reg_receiver"/>
</dbReference>
<dbReference type="InterPro" id="IPR013655">
    <property type="entry name" value="PAS_fold_3"/>
</dbReference>
<sequence>MMTRDSPLLSYGLVLLNVTLTSVISLWLGSWIKPTPLALFYVAVMVSAWYGGLKPGLVATVLSALAINYFIPPHSALGIVDPGDLLRLGVFIIIALLISRLNQSRQVALRQEQQLRAEAEAAQRQTAHLLEHMTDAFVAFDRHWRYTYANPAALQMLQKSLEELIGKNVWEEVFPSEKGGFTYRQLHRALEEQVPASWEEFGEPVQRWLEVRAYPSLEGVAIYFQDITKRKQAEAALRQSEEQLRLATEGANLGLWHWDIALDRLVWTDQCKALFGLPADTEMSYQVFLNAVHPDDRQRLQEMRPVLEDGQLENHEIEYRALWSDGTVRWLMGRGSASYDAAGKPIFSRGVVFDITDRKRTEEELRKSEQQLRSAIEVTRFSPYEWNPVTGELIWDANLKAMWGLAPDAEVNLAVHNAGLHPEDREYVEQQAAKAIDPNGDGIFEAEFRVIGIEDGVERWISGRGQTFFDAERRPVYYVGAAQNVSDRKRAEAALRESEERFRVLADCAPCLIWLNGADGGCEFVNQAYLDFFGKTLEEIQGFGWQVDLHPDDADEYVSAYVKAFQERQLFQRKVRIRRADGQYRWLDCYAVPRLSDSGDLLGYVGTSFDITDRRQTEEALRESEERLRLAMEAAQMGSWDLDIRTGELLWSEQYFKVLGYEPVAAGEVSYEMWSSRVHPDDRDLVLQRWQQSRLEQQLYRAEYRVIRADNGQIAWVASLGSFTYDETGQPIRALGVVFDITDRKQTEAALQESLAILNTVNEVTPTLIYIKDRQRRLQMVNPATARLLGKSEAELIGKTEVDYLRPKEAEQIAENDCRVMESGQVIIFEELVVVPEGNRIFLSAKAPYRDEQGNIIGLIGVSTDITDRKQAELALRESEALARARAEELEALMEVVPAAIWLAHDPDCHQVTVNRAAYNLMRAEPGDATTATPANGIYPFKFKLQIKGQDVPAEELSLQKAGRTGQEVVQEAELVFEDGVVNYMYGRAVPLRDGAGNVRGVIGAYVDISDRKQAEAEREQLLAREQAARKEAERANRIKDEFLAVLSHELRSPLNPILGWTHLLQNGKLNPDRQAEALATIERNAKLQTQLIEDLLDISRIMQGKLTLTAASVSLTFVISAAVETVRLAAEAKQIQILLDLDTAVAPVSGDAARLQQVVWNLLTNAVKFTPNGGQVEVELRQLNQLAQIRVIDTGKGIDPQFLPHVFEYFRQADSTTTRKFGGLGLGLAIVRQIVEMHGGTVKAESLGNNQGATFTVRLPTIQKMVPAVFEPTHAEVGNQETPLSDLRILVVDDDDDTRELQAFLLEQRGARVTAVTSGLEALQALDRFTPDVIVSDIGMADMDGYMLMQQIRSRPPSQGGQVPAIALTAYARDFDQQKARQVGFQAHITKPVEPEALVEAIAILLR</sequence>
<evidence type="ECO:0000256" key="8">
    <source>
        <dbReference type="ARBA" id="ARBA00022777"/>
    </source>
</evidence>
<gene>
    <name evidence="20" type="ORF">NC992_24855</name>
</gene>
<keyword evidence="12 15" id="KW-0472">Membrane</keyword>
<dbReference type="InterPro" id="IPR052162">
    <property type="entry name" value="Sensor_kinase/Photoreceptor"/>
</dbReference>
<dbReference type="Pfam" id="PF13493">
    <property type="entry name" value="DUF4118"/>
    <property type="match status" value="1"/>
</dbReference>
<feature type="domain" description="PAS" evidence="18">
    <location>
        <begin position="498"/>
        <end position="568"/>
    </location>
</feature>
<dbReference type="CDD" id="cd00082">
    <property type="entry name" value="HisKA"/>
    <property type="match status" value="1"/>
</dbReference>
<dbReference type="Pfam" id="PF02518">
    <property type="entry name" value="HATPase_c"/>
    <property type="match status" value="1"/>
</dbReference>
<evidence type="ECO:0000256" key="12">
    <source>
        <dbReference type="ARBA" id="ARBA00023136"/>
    </source>
</evidence>
<evidence type="ECO:0000256" key="15">
    <source>
        <dbReference type="SAM" id="Phobius"/>
    </source>
</evidence>
<evidence type="ECO:0000256" key="10">
    <source>
        <dbReference type="ARBA" id="ARBA00022989"/>
    </source>
</evidence>
<keyword evidence="9" id="KW-0067">ATP-binding</keyword>
<dbReference type="Gene3D" id="3.40.50.2300">
    <property type="match status" value="1"/>
</dbReference>
<dbReference type="SMART" id="SM00448">
    <property type="entry name" value="REC"/>
    <property type="match status" value="1"/>
</dbReference>
<evidence type="ECO:0000313" key="21">
    <source>
        <dbReference type="Proteomes" id="UP001482513"/>
    </source>
</evidence>
<dbReference type="Pfam" id="PF08447">
    <property type="entry name" value="PAS_3"/>
    <property type="match status" value="4"/>
</dbReference>
<evidence type="ECO:0000256" key="11">
    <source>
        <dbReference type="ARBA" id="ARBA00023012"/>
    </source>
</evidence>
<feature type="domain" description="PAS" evidence="18">
    <location>
        <begin position="754"/>
        <end position="824"/>
    </location>
</feature>
<comment type="subcellular location">
    <subcellularLocation>
        <location evidence="2">Membrane</location>
        <topology evidence="2">Multi-pass membrane protein</topology>
    </subcellularLocation>
</comment>
<dbReference type="SUPFAM" id="SSF55874">
    <property type="entry name" value="ATPase domain of HSP90 chaperone/DNA topoisomerase II/histidine kinase"/>
    <property type="match status" value="1"/>
</dbReference>
<dbReference type="SUPFAM" id="SSF55785">
    <property type="entry name" value="PYP-like sensor domain (PAS domain)"/>
    <property type="match status" value="7"/>
</dbReference>
<dbReference type="InterPro" id="IPR000014">
    <property type="entry name" value="PAS"/>
</dbReference>
<dbReference type="InterPro" id="IPR000700">
    <property type="entry name" value="PAS-assoc_C"/>
</dbReference>
<reference evidence="20 21" key="1">
    <citation type="submission" date="2022-04" db="EMBL/GenBank/DDBJ databases">
        <title>Positive selection, recombination, and allopatry shape intraspecific diversity of widespread and dominant cyanobacteria.</title>
        <authorList>
            <person name="Wei J."/>
            <person name="Shu W."/>
            <person name="Hu C."/>
        </authorList>
    </citation>
    <scope>NUCLEOTIDE SEQUENCE [LARGE SCALE GENOMIC DNA]</scope>
    <source>
        <strain evidence="20 21">DQ-A4</strain>
    </source>
</reference>
<dbReference type="PANTHER" id="PTHR43304">
    <property type="entry name" value="PHYTOCHROME-LIKE PROTEIN CPH1"/>
    <property type="match status" value="1"/>
</dbReference>
<evidence type="ECO:0000259" key="19">
    <source>
        <dbReference type="PROSITE" id="PS50113"/>
    </source>
</evidence>
<dbReference type="PROSITE" id="PS50113">
    <property type="entry name" value="PAC"/>
    <property type="match status" value="6"/>
</dbReference>
<evidence type="ECO:0000256" key="2">
    <source>
        <dbReference type="ARBA" id="ARBA00004141"/>
    </source>
</evidence>
<dbReference type="InterPro" id="IPR036890">
    <property type="entry name" value="HATPase_C_sf"/>
</dbReference>
<feature type="domain" description="PAC" evidence="19">
    <location>
        <begin position="444"/>
        <end position="497"/>
    </location>
</feature>
<evidence type="ECO:0000256" key="1">
    <source>
        <dbReference type="ARBA" id="ARBA00000085"/>
    </source>
</evidence>
<dbReference type="PANTHER" id="PTHR43304:SF1">
    <property type="entry name" value="PAC DOMAIN-CONTAINING PROTEIN"/>
    <property type="match status" value="1"/>
</dbReference>
<keyword evidence="7" id="KW-0547">Nucleotide-binding</keyword>
<dbReference type="CDD" id="cd00130">
    <property type="entry name" value="PAS"/>
    <property type="match status" value="5"/>
</dbReference>
<dbReference type="Proteomes" id="UP001482513">
    <property type="component" value="Unassembled WGS sequence"/>
</dbReference>
<feature type="coiled-coil region" evidence="14">
    <location>
        <begin position="1012"/>
        <end position="1039"/>
    </location>
</feature>
<evidence type="ECO:0000259" key="16">
    <source>
        <dbReference type="PROSITE" id="PS50109"/>
    </source>
</evidence>
<keyword evidence="21" id="KW-1185">Reference proteome</keyword>
<feature type="domain" description="PAC" evidence="19">
    <location>
        <begin position="827"/>
        <end position="878"/>
    </location>
</feature>
<keyword evidence="14" id="KW-0175">Coiled coil</keyword>
<dbReference type="InterPro" id="IPR038318">
    <property type="entry name" value="KdpD_sf"/>
</dbReference>
<keyword evidence="8" id="KW-0418">Kinase</keyword>
<feature type="domain" description="PAC" evidence="19">
    <location>
        <begin position="315"/>
        <end position="367"/>
    </location>
</feature>
<dbReference type="NCBIfam" id="TIGR00229">
    <property type="entry name" value="sensory_box"/>
    <property type="match status" value="6"/>
</dbReference>
<dbReference type="InterPro" id="IPR003661">
    <property type="entry name" value="HisK_dim/P_dom"/>
</dbReference>
<evidence type="ECO:0000256" key="7">
    <source>
        <dbReference type="ARBA" id="ARBA00022741"/>
    </source>
</evidence>
<dbReference type="Gene3D" id="3.30.450.20">
    <property type="entry name" value="PAS domain"/>
    <property type="match status" value="7"/>
</dbReference>
<dbReference type="Pfam" id="PF00512">
    <property type="entry name" value="HisKA"/>
    <property type="match status" value="1"/>
</dbReference>
<dbReference type="InterPro" id="IPR025201">
    <property type="entry name" value="KdpD_TM"/>
</dbReference>
<dbReference type="InterPro" id="IPR004358">
    <property type="entry name" value="Sig_transdc_His_kin-like_C"/>
</dbReference>
<evidence type="ECO:0000259" key="18">
    <source>
        <dbReference type="PROSITE" id="PS50112"/>
    </source>
</evidence>
<feature type="domain" description="PAS" evidence="18">
    <location>
        <begin position="122"/>
        <end position="193"/>
    </location>
</feature>
<feature type="transmembrane region" description="Helical" evidence="15">
    <location>
        <begin position="38"/>
        <end position="71"/>
    </location>
</feature>
<feature type="domain" description="PAC" evidence="19">
    <location>
        <begin position="571"/>
        <end position="623"/>
    </location>
</feature>
<dbReference type="CDD" id="cd17580">
    <property type="entry name" value="REC_2_DhkD-like"/>
    <property type="match status" value="1"/>
</dbReference>
<dbReference type="SMART" id="SM00388">
    <property type="entry name" value="HisKA"/>
    <property type="match status" value="1"/>
</dbReference>
<comment type="catalytic activity">
    <reaction evidence="1">
        <text>ATP + protein L-histidine = ADP + protein N-phospho-L-histidine.</text>
        <dbReference type="EC" id="2.7.13.3"/>
    </reaction>
</comment>
<dbReference type="InterPro" id="IPR036097">
    <property type="entry name" value="HisK_dim/P_sf"/>
</dbReference>
<dbReference type="SMART" id="SM00387">
    <property type="entry name" value="HATPase_c"/>
    <property type="match status" value="1"/>
</dbReference>
<dbReference type="InterPro" id="IPR035965">
    <property type="entry name" value="PAS-like_dom_sf"/>
</dbReference>
<accession>A0ABV0KBK3</accession>
<dbReference type="Gene3D" id="2.10.70.100">
    <property type="match status" value="2"/>
</dbReference>
<feature type="domain" description="PAC" evidence="19">
    <location>
        <begin position="700"/>
        <end position="753"/>
    </location>
</feature>
<dbReference type="CDD" id="cd16922">
    <property type="entry name" value="HATPase_EvgS-ArcB-TorS-like"/>
    <property type="match status" value="1"/>
</dbReference>
<dbReference type="InterPro" id="IPR003594">
    <property type="entry name" value="HATPase_dom"/>
</dbReference>
<dbReference type="EC" id="2.7.13.3" evidence="3"/>
<dbReference type="EMBL" id="JAMPKX010000020">
    <property type="protein sequence ID" value="MEP0950127.1"/>
    <property type="molecule type" value="Genomic_DNA"/>
</dbReference>
<keyword evidence="6 15" id="KW-0812">Transmembrane</keyword>
<dbReference type="SMART" id="SM00086">
    <property type="entry name" value="PAC"/>
    <property type="match status" value="6"/>
</dbReference>
<evidence type="ECO:0000256" key="6">
    <source>
        <dbReference type="ARBA" id="ARBA00022692"/>
    </source>
</evidence>
<organism evidence="20 21">
    <name type="scientific">Leptolyngbya subtilissima DQ-A4</name>
    <dbReference type="NCBI Taxonomy" id="2933933"/>
    <lineage>
        <taxon>Bacteria</taxon>
        <taxon>Bacillati</taxon>
        <taxon>Cyanobacteriota</taxon>
        <taxon>Cyanophyceae</taxon>
        <taxon>Leptolyngbyales</taxon>
        <taxon>Leptolyngbyaceae</taxon>
        <taxon>Leptolyngbya group</taxon>
        <taxon>Leptolyngbya</taxon>
    </lineage>
</organism>
<evidence type="ECO:0000313" key="20">
    <source>
        <dbReference type="EMBL" id="MEP0950127.1"/>
    </source>
</evidence>
<dbReference type="SMART" id="SM00091">
    <property type="entry name" value="PAS"/>
    <property type="match status" value="7"/>
</dbReference>
<feature type="domain" description="PAS" evidence="18">
    <location>
        <begin position="624"/>
        <end position="698"/>
    </location>
</feature>
<dbReference type="Gene3D" id="1.20.120.620">
    <property type="entry name" value="Backbone structure of the membrane domain of e. Coli histidine kinase receptor kdpd"/>
    <property type="match status" value="1"/>
</dbReference>
<feature type="domain" description="PAS" evidence="18">
    <location>
        <begin position="240"/>
        <end position="315"/>
    </location>
</feature>
<dbReference type="PROSITE" id="PS50110">
    <property type="entry name" value="RESPONSE_REGULATORY"/>
    <property type="match status" value="1"/>
</dbReference>
<dbReference type="Gene3D" id="1.10.287.130">
    <property type="match status" value="1"/>
</dbReference>
<evidence type="ECO:0000256" key="5">
    <source>
        <dbReference type="ARBA" id="ARBA00022679"/>
    </source>
</evidence>
<dbReference type="PROSITE" id="PS50109">
    <property type="entry name" value="HIS_KIN"/>
    <property type="match status" value="1"/>
</dbReference>
<feature type="transmembrane region" description="Helical" evidence="15">
    <location>
        <begin position="83"/>
        <end position="101"/>
    </location>
</feature>
<proteinExistence type="predicted"/>
<dbReference type="Gene3D" id="3.30.565.10">
    <property type="entry name" value="Histidine kinase-like ATPase, C-terminal domain"/>
    <property type="match status" value="1"/>
</dbReference>
<feature type="modified residue" description="4-aspartylphosphate" evidence="13">
    <location>
        <position position="1338"/>
    </location>
</feature>
<dbReference type="InterPro" id="IPR013656">
    <property type="entry name" value="PAS_4"/>
</dbReference>
<dbReference type="SUPFAM" id="SSF47384">
    <property type="entry name" value="Homodimeric domain of signal transducing histidine kinase"/>
    <property type="match status" value="1"/>
</dbReference>
<dbReference type="InterPro" id="IPR001610">
    <property type="entry name" value="PAC"/>
</dbReference>
<protein>
    <recommendedName>
        <fullName evidence="3">histidine kinase</fullName>
        <ecNumber evidence="3">2.7.13.3</ecNumber>
    </recommendedName>
</protein>
<feature type="domain" description="PAC" evidence="19">
    <location>
        <begin position="969"/>
        <end position="1021"/>
    </location>
</feature>
<evidence type="ECO:0000256" key="13">
    <source>
        <dbReference type="PROSITE-ProRule" id="PRU00169"/>
    </source>
</evidence>
<dbReference type="Pfam" id="PF00072">
    <property type="entry name" value="Response_reg"/>
    <property type="match status" value="1"/>
</dbReference>
<keyword evidence="10 15" id="KW-1133">Transmembrane helix</keyword>
<keyword evidence="5" id="KW-0808">Transferase</keyword>